<keyword evidence="19" id="KW-1185">Reference proteome</keyword>
<protein>
    <recommendedName>
        <fullName evidence="5 14">Glycerol-3-phosphate dehydrogenase</fullName>
        <ecNumber evidence="5 14">1.1.5.3</ecNumber>
    </recommendedName>
</protein>
<dbReference type="Gene3D" id="3.30.9.10">
    <property type="entry name" value="D-Amino Acid Oxidase, subunit A, domain 2"/>
    <property type="match status" value="1"/>
</dbReference>
<evidence type="ECO:0000256" key="9">
    <source>
        <dbReference type="ARBA" id="ARBA00022827"/>
    </source>
</evidence>
<gene>
    <name evidence="18" type="ORF">BV898_10568</name>
</gene>
<keyword evidence="13" id="KW-0496">Mitochondrion</keyword>
<feature type="domain" description="FAD dependent oxidoreductase" evidence="16">
    <location>
        <begin position="70"/>
        <end position="414"/>
    </location>
</feature>
<comment type="caution">
    <text evidence="18">The sequence shown here is derived from an EMBL/GenBank/DDBJ whole genome shotgun (WGS) entry which is preliminary data.</text>
</comment>
<feature type="region of interest" description="Disordered" evidence="15">
    <location>
        <begin position="624"/>
        <end position="644"/>
    </location>
</feature>
<keyword evidence="10" id="KW-0106">Calcium</keyword>
<accession>A0A1W0WJ75</accession>
<dbReference type="SUPFAM" id="SSF51905">
    <property type="entry name" value="FAD/NAD(P)-binding domain"/>
    <property type="match status" value="1"/>
</dbReference>
<dbReference type="GO" id="GO:0005739">
    <property type="term" value="C:mitochondrion"/>
    <property type="evidence" value="ECO:0007669"/>
    <property type="project" value="UniProtKB-SubCell"/>
</dbReference>
<evidence type="ECO:0000256" key="8">
    <source>
        <dbReference type="ARBA" id="ARBA00022737"/>
    </source>
</evidence>
<dbReference type="InterPro" id="IPR036188">
    <property type="entry name" value="FAD/NAD-bd_sf"/>
</dbReference>
<keyword evidence="11" id="KW-0809">Transit peptide</keyword>
<evidence type="ECO:0000256" key="11">
    <source>
        <dbReference type="ARBA" id="ARBA00022946"/>
    </source>
</evidence>
<dbReference type="Pfam" id="PF01266">
    <property type="entry name" value="DAO"/>
    <property type="match status" value="1"/>
</dbReference>
<sequence>MLSGVVRKAALTAIATGSTFLGFTSYKLYDLKQHASIASCAASTKPEQYLAVLPTRQEHLKSLQETPEYDVLVIGGGATGTGVALDAVTRGLKTALVEREDFAAQTSSKSTKLIHGGVRYLQAAILGFDVEQYKMVKEALRERSNFLAIAPHLTKALPILLPLYAWWQVPYMWIGIKMYDIVSGARVLRNSYYVNKERASDAFPQLKNDELKGGIVYFDGQQNDARMCVSLALTAARMGANVVNYVEVKQLVKENDKIRGAVVRDTLTGKEWKIRAKSVVNATGPFTDAIRLMDNPAAQPICQPSAGVHITLPGYFCPGKLGLLNAQTSDGRVIFFLPWQGVTIAGTTDDKCPVTTTPTPTDKEIDWILKECQKMIRLKMSRGDVLSAWSGIRPLVRNPHAKDTKSLARNHIIEVSPSNMITIAGGKWTTYRSMAEETVDKAVEVCKLNPLMKHSQTIGFHLEGAHGYDSTLFVRLINEYGVDRQVAKHLAQQYGDRSLEVIKLGAPTGKTWPLMGNRLVDRYPYIEAEVRYALKEYAVNATDVLARRMRLAFQDVDAAKEALPRVVEIMGQELAWDPAEKARQTAMATKYVDEQMGFRSVRSSAVKVAINDVASYLRKFNETAGPGSATAGPGSETAGPGGKGMPYTAVRKTLQGFQLGDVPEADIEALAKQLNSYHPNKEVNATEFLGIVAYLSKIKEQNDRKIDDMKKKT</sequence>
<dbReference type="Proteomes" id="UP000192578">
    <property type="component" value="Unassembled WGS sequence"/>
</dbReference>
<evidence type="ECO:0000256" key="6">
    <source>
        <dbReference type="ARBA" id="ARBA00022630"/>
    </source>
</evidence>
<keyword evidence="12 14" id="KW-0560">Oxidoreductase</keyword>
<dbReference type="EMBL" id="MTYJ01000092">
    <property type="protein sequence ID" value="OQV15183.1"/>
    <property type="molecule type" value="Genomic_DNA"/>
</dbReference>
<dbReference type="InterPro" id="IPR038299">
    <property type="entry name" value="DAO_C_sf"/>
</dbReference>
<evidence type="ECO:0000256" key="3">
    <source>
        <dbReference type="ARBA" id="ARBA00004745"/>
    </source>
</evidence>
<dbReference type="GO" id="GO:0046872">
    <property type="term" value="F:metal ion binding"/>
    <property type="evidence" value="ECO:0007669"/>
    <property type="project" value="UniProtKB-KW"/>
</dbReference>
<evidence type="ECO:0000256" key="15">
    <source>
        <dbReference type="SAM" id="MobiDB-lite"/>
    </source>
</evidence>
<evidence type="ECO:0000313" key="19">
    <source>
        <dbReference type="Proteomes" id="UP000192578"/>
    </source>
</evidence>
<proteinExistence type="inferred from homology"/>
<evidence type="ECO:0000256" key="2">
    <source>
        <dbReference type="ARBA" id="ARBA00004173"/>
    </source>
</evidence>
<evidence type="ECO:0000256" key="14">
    <source>
        <dbReference type="RuleBase" id="RU361217"/>
    </source>
</evidence>
<keyword evidence="8" id="KW-0677">Repeat</keyword>
<comment type="cofactor">
    <cofactor evidence="1 14">
        <name>FAD</name>
        <dbReference type="ChEBI" id="CHEBI:57692"/>
    </cofactor>
</comment>
<name>A0A1W0WJ75_HYPEX</name>
<evidence type="ECO:0000259" key="16">
    <source>
        <dbReference type="Pfam" id="PF01266"/>
    </source>
</evidence>
<dbReference type="PANTHER" id="PTHR11985">
    <property type="entry name" value="GLYCEROL-3-PHOSPHATE DEHYDROGENASE"/>
    <property type="match status" value="1"/>
</dbReference>
<dbReference type="AlphaFoldDB" id="A0A1W0WJ75"/>
<dbReference type="EC" id="1.1.5.3" evidence="5 14"/>
<dbReference type="GO" id="GO:0004368">
    <property type="term" value="F:glycerol-3-phosphate dehydrogenase (quinone) activity"/>
    <property type="evidence" value="ECO:0007669"/>
    <property type="project" value="UniProtKB-EC"/>
</dbReference>
<keyword evidence="9" id="KW-0274">FAD</keyword>
<evidence type="ECO:0000259" key="17">
    <source>
        <dbReference type="Pfam" id="PF16901"/>
    </source>
</evidence>
<dbReference type="Gene3D" id="1.10.8.870">
    <property type="entry name" value="Alpha-glycerophosphate oxidase, cap domain"/>
    <property type="match status" value="1"/>
</dbReference>
<feature type="compositionally biased region" description="Low complexity" evidence="15">
    <location>
        <begin position="624"/>
        <end position="636"/>
    </location>
</feature>
<organism evidence="18 19">
    <name type="scientific">Hypsibius exemplaris</name>
    <name type="common">Freshwater tardigrade</name>
    <dbReference type="NCBI Taxonomy" id="2072580"/>
    <lineage>
        <taxon>Eukaryota</taxon>
        <taxon>Metazoa</taxon>
        <taxon>Ecdysozoa</taxon>
        <taxon>Tardigrada</taxon>
        <taxon>Eutardigrada</taxon>
        <taxon>Parachela</taxon>
        <taxon>Hypsibioidea</taxon>
        <taxon>Hypsibiidae</taxon>
        <taxon>Hypsibius</taxon>
    </lineage>
</organism>
<comment type="subcellular location">
    <subcellularLocation>
        <location evidence="2">Mitochondrion</location>
    </subcellularLocation>
</comment>
<evidence type="ECO:0000256" key="7">
    <source>
        <dbReference type="ARBA" id="ARBA00022723"/>
    </source>
</evidence>
<dbReference type="OrthoDB" id="6019174at2759"/>
<comment type="catalytic activity">
    <reaction evidence="14">
        <text>a quinone + sn-glycerol 3-phosphate = dihydroxyacetone phosphate + a quinol</text>
        <dbReference type="Rhea" id="RHEA:18977"/>
        <dbReference type="ChEBI" id="CHEBI:24646"/>
        <dbReference type="ChEBI" id="CHEBI:57597"/>
        <dbReference type="ChEBI" id="CHEBI:57642"/>
        <dbReference type="ChEBI" id="CHEBI:132124"/>
        <dbReference type="EC" id="1.1.5.3"/>
    </reaction>
</comment>
<dbReference type="PANTHER" id="PTHR11985:SF15">
    <property type="entry name" value="GLYCEROL-3-PHOSPHATE DEHYDROGENASE, MITOCHONDRIAL"/>
    <property type="match status" value="1"/>
</dbReference>
<dbReference type="InterPro" id="IPR006076">
    <property type="entry name" value="FAD-dep_OxRdtase"/>
</dbReference>
<dbReference type="PROSITE" id="PS00977">
    <property type="entry name" value="FAD_G3PDH_1"/>
    <property type="match status" value="1"/>
</dbReference>
<dbReference type="SUPFAM" id="SSF54373">
    <property type="entry name" value="FAD-linked reductases, C-terminal domain"/>
    <property type="match status" value="1"/>
</dbReference>
<keyword evidence="6 14" id="KW-0285">Flavoprotein</keyword>
<keyword evidence="7" id="KW-0479">Metal-binding</keyword>
<evidence type="ECO:0000256" key="1">
    <source>
        <dbReference type="ARBA" id="ARBA00001974"/>
    </source>
</evidence>
<evidence type="ECO:0000313" key="18">
    <source>
        <dbReference type="EMBL" id="OQV15183.1"/>
    </source>
</evidence>
<evidence type="ECO:0000256" key="4">
    <source>
        <dbReference type="ARBA" id="ARBA00007330"/>
    </source>
</evidence>
<dbReference type="InterPro" id="IPR031656">
    <property type="entry name" value="DAO_C"/>
</dbReference>
<reference evidence="19" key="1">
    <citation type="submission" date="2017-01" db="EMBL/GenBank/DDBJ databases">
        <title>Comparative genomics of anhydrobiosis in the tardigrade Hypsibius dujardini.</title>
        <authorList>
            <person name="Yoshida Y."/>
            <person name="Koutsovoulos G."/>
            <person name="Laetsch D."/>
            <person name="Stevens L."/>
            <person name="Kumar S."/>
            <person name="Horikawa D."/>
            <person name="Ishino K."/>
            <person name="Komine S."/>
            <person name="Tomita M."/>
            <person name="Blaxter M."/>
            <person name="Arakawa K."/>
        </authorList>
    </citation>
    <scope>NUCLEOTIDE SEQUENCE [LARGE SCALE GENOMIC DNA]</scope>
    <source>
        <strain evidence="19">Z151</strain>
    </source>
</reference>
<dbReference type="GO" id="GO:0006072">
    <property type="term" value="P:glycerol-3-phosphate metabolic process"/>
    <property type="evidence" value="ECO:0007669"/>
    <property type="project" value="UniProtKB-UniRule"/>
</dbReference>
<comment type="pathway">
    <text evidence="3">Polyol metabolism; glycerol degradation.</text>
</comment>
<feature type="domain" description="Alpha-glycerophosphate oxidase C-terminal" evidence="17">
    <location>
        <begin position="456"/>
        <end position="581"/>
    </location>
</feature>
<evidence type="ECO:0000256" key="10">
    <source>
        <dbReference type="ARBA" id="ARBA00022837"/>
    </source>
</evidence>
<comment type="similarity">
    <text evidence="4 14">Belongs to the FAD-dependent glycerol-3-phosphate dehydrogenase family.</text>
</comment>
<dbReference type="FunFam" id="1.10.8.870:FF:000001">
    <property type="entry name" value="Glycerol-3-phosphate dehydrogenase"/>
    <property type="match status" value="1"/>
</dbReference>
<evidence type="ECO:0000256" key="13">
    <source>
        <dbReference type="ARBA" id="ARBA00023128"/>
    </source>
</evidence>
<evidence type="ECO:0000256" key="12">
    <source>
        <dbReference type="ARBA" id="ARBA00023002"/>
    </source>
</evidence>
<dbReference type="Gene3D" id="3.50.50.60">
    <property type="entry name" value="FAD/NAD(P)-binding domain"/>
    <property type="match status" value="1"/>
</dbReference>
<evidence type="ECO:0000256" key="5">
    <source>
        <dbReference type="ARBA" id="ARBA00013029"/>
    </source>
</evidence>
<dbReference type="Pfam" id="PF16901">
    <property type="entry name" value="DAO_C"/>
    <property type="match status" value="1"/>
</dbReference>
<dbReference type="PROSITE" id="PS00978">
    <property type="entry name" value="FAD_G3PDH_2"/>
    <property type="match status" value="1"/>
</dbReference>
<dbReference type="InterPro" id="IPR000447">
    <property type="entry name" value="G3P_DH_FAD-dep"/>
</dbReference>
<dbReference type="PRINTS" id="PR01001">
    <property type="entry name" value="FADG3PDH"/>
</dbReference>